<keyword evidence="3" id="KW-1185">Reference proteome</keyword>
<comment type="caution">
    <text evidence="2">The sequence shown here is derived from an EMBL/GenBank/DDBJ whole genome shotgun (WGS) entry which is preliminary data.</text>
</comment>
<dbReference type="RefSeq" id="WP_158738801.1">
    <property type="nucleotide sequence ID" value="NZ_JAFBEP010000015.1"/>
</dbReference>
<feature type="compositionally biased region" description="Gly residues" evidence="1">
    <location>
        <begin position="143"/>
        <end position="175"/>
    </location>
</feature>
<organism evidence="2 3">
    <name type="scientific">Defluviitalea raffinosedens</name>
    <dbReference type="NCBI Taxonomy" id="1450156"/>
    <lineage>
        <taxon>Bacteria</taxon>
        <taxon>Bacillati</taxon>
        <taxon>Bacillota</taxon>
        <taxon>Clostridia</taxon>
        <taxon>Lachnospirales</taxon>
        <taxon>Defluviitaleaceae</taxon>
        <taxon>Defluviitalea</taxon>
    </lineage>
</organism>
<feature type="region of interest" description="Disordered" evidence="1">
    <location>
        <begin position="133"/>
        <end position="187"/>
    </location>
</feature>
<dbReference type="AlphaFoldDB" id="A0A7C8LE25"/>
<dbReference type="Proteomes" id="UP000483018">
    <property type="component" value="Unassembled WGS sequence"/>
</dbReference>
<accession>A0A7C8LE25</accession>
<evidence type="ECO:0000256" key="1">
    <source>
        <dbReference type="SAM" id="MobiDB-lite"/>
    </source>
</evidence>
<dbReference type="EMBL" id="WSLF01000001">
    <property type="protein sequence ID" value="KAE9636881.1"/>
    <property type="molecule type" value="Genomic_DNA"/>
</dbReference>
<dbReference type="PROSITE" id="PS51257">
    <property type="entry name" value="PROKAR_LIPOPROTEIN"/>
    <property type="match status" value="1"/>
</dbReference>
<evidence type="ECO:0000313" key="3">
    <source>
        <dbReference type="Proteomes" id="UP000483018"/>
    </source>
</evidence>
<proteinExistence type="predicted"/>
<reference evidence="2 3" key="1">
    <citation type="submission" date="2019-12" db="EMBL/GenBank/DDBJ databases">
        <title>Defluviitalea raffinosedens, isolated from a biogas fermenter, genome sequencing and characterization.</title>
        <authorList>
            <person name="Rettenmaier R."/>
            <person name="Schneider M."/>
            <person name="Neuhaus K."/>
            <person name="Liebl W."/>
            <person name="Zverlov V."/>
        </authorList>
    </citation>
    <scope>NUCLEOTIDE SEQUENCE [LARGE SCALE GENOMIC DNA]</scope>
    <source>
        <strain evidence="2 3">249c-K6</strain>
    </source>
</reference>
<name>A0A7C8LE25_9FIRM</name>
<sequence>MKKRFNIVLLFLLALILLVGCQKKHENSSSDSSESNSPPSALEDLQKLSEELITTVSKKDWAGGAEQIKSIHSKWNTFFADAQKKGMTAEKADEFNKDLNTLTTLIISKAMDDSKSKAALEYKKAALELERAMSKGAEDSQGQSGGGSSGSSAGGSGGESSNSGGGAGSSGGESGQSGQNGNSGVSEKELKLPEEILPDSYPLMTATPEELEIVHAAVKLTKHIPYMTELFEAKLPSEVLILKYHIRNIKISSKQGNWDEIKKDLKEIDEIWPKLQPKVMEKKDTLAIQFNQSIVELKSVVDQKSSTLTTIKCDIALENIKKISDLLENER</sequence>
<evidence type="ECO:0000313" key="2">
    <source>
        <dbReference type="EMBL" id="KAE9636881.1"/>
    </source>
</evidence>
<protein>
    <submittedName>
        <fullName evidence="2">Uncharacterized protein</fullName>
    </submittedName>
</protein>
<dbReference type="OrthoDB" id="2080525at2"/>
<gene>
    <name evidence="2" type="ORF">GND95_00155</name>
</gene>